<dbReference type="Proteomes" id="UP001642464">
    <property type="component" value="Unassembled WGS sequence"/>
</dbReference>
<organism evidence="1 2">
    <name type="scientific">Durusdinium trenchii</name>
    <dbReference type="NCBI Taxonomy" id="1381693"/>
    <lineage>
        <taxon>Eukaryota</taxon>
        <taxon>Sar</taxon>
        <taxon>Alveolata</taxon>
        <taxon>Dinophyceae</taxon>
        <taxon>Suessiales</taxon>
        <taxon>Symbiodiniaceae</taxon>
        <taxon>Durusdinium</taxon>
    </lineage>
</organism>
<protein>
    <submittedName>
        <fullName evidence="1">Ubiquitin-conjugating enzyme E2 S (E2 ubiquitin-conjugating enzyme S) (Ubiquitin carrier protein S) (Ubiquitin-protein ligase S)</fullName>
    </submittedName>
</protein>
<dbReference type="InterPro" id="IPR000608">
    <property type="entry name" value="UBC"/>
</dbReference>
<accession>A0ABP0IC28</accession>
<dbReference type="Pfam" id="PF00179">
    <property type="entry name" value="UQ_con"/>
    <property type="match status" value="1"/>
</dbReference>
<keyword evidence="1" id="KW-0436">Ligase</keyword>
<evidence type="ECO:0000313" key="1">
    <source>
        <dbReference type="EMBL" id="CAK9000120.1"/>
    </source>
</evidence>
<dbReference type="InterPro" id="IPR016135">
    <property type="entry name" value="UBQ-conjugating_enzyme/RWD"/>
</dbReference>
<dbReference type="SUPFAM" id="SSF54495">
    <property type="entry name" value="UBC-like"/>
    <property type="match status" value="1"/>
</dbReference>
<proteinExistence type="predicted"/>
<dbReference type="GO" id="GO:0016874">
    <property type="term" value="F:ligase activity"/>
    <property type="evidence" value="ECO:0007669"/>
    <property type="project" value="UniProtKB-KW"/>
</dbReference>
<dbReference type="InterPro" id="IPR050113">
    <property type="entry name" value="Ub_conjugating_enzyme"/>
</dbReference>
<keyword evidence="2" id="KW-1185">Reference proteome</keyword>
<evidence type="ECO:0000313" key="2">
    <source>
        <dbReference type="Proteomes" id="UP001642464"/>
    </source>
</evidence>
<dbReference type="PROSITE" id="PS50127">
    <property type="entry name" value="UBC_2"/>
    <property type="match status" value="1"/>
</dbReference>
<dbReference type="PROSITE" id="PS00183">
    <property type="entry name" value="UBC_1"/>
    <property type="match status" value="1"/>
</dbReference>
<reference evidence="1 2" key="1">
    <citation type="submission" date="2024-02" db="EMBL/GenBank/DDBJ databases">
        <authorList>
            <person name="Chen Y."/>
            <person name="Shah S."/>
            <person name="Dougan E. K."/>
            <person name="Thang M."/>
            <person name="Chan C."/>
        </authorList>
    </citation>
    <scope>NUCLEOTIDE SEQUENCE [LARGE SCALE GENOMIC DNA]</scope>
</reference>
<gene>
    <name evidence="1" type="ORF">SCF082_LOCUS6356</name>
</gene>
<dbReference type="EMBL" id="CAXAMM010003492">
    <property type="protein sequence ID" value="CAK9000120.1"/>
    <property type="molecule type" value="Genomic_DNA"/>
</dbReference>
<comment type="caution">
    <text evidence="1">The sequence shown here is derived from an EMBL/GenBank/DDBJ whole genome shotgun (WGS) entry which is preliminary data.</text>
</comment>
<sequence length="498" mass="55246">MIRQNENISPKVFNLLARQLTALQQEKLEGVHFVPNHEDPLDVQAIVEGPTQTPYEGGSYRVKIVIGAEFPVQPPRAVFLTKIFHPNISLNGDVCVNTLKRDWDPQNWSLAHVLQVIRCLLIVPFPESALNEEAGRLFMESYNEYYTHAAMMNRVHAALLPTEPKTAESTEDLEQAKKKALKQEDGARSVVVRRFGRTLRSSSRPDRESRRDTGAAAERPMRPTRLMDVRSKPSNDFTSFLLRCYDSRSCGGVCLRTVVLLGSIGSVIYTISVLTYSAHNVHVRFWLGDLIIVCLSIYLAALLPAFFMLMYKICVNAQRRVILKDPRARGHEDPSRCSLKTLRFIFMVMTLLASLAAVLGYIVVSNGMDVSSSLLLQCGKSGNSEALASKDLALGEFQSAQRCTRSLDACHGFAEAFPPPAPYVSYLKVLEYELDCAGWCGAHQPFFNLQAATGHEEACALRLGRHLWTVSTVAGAPTMAGGALLAALGFLFYNFEAL</sequence>
<dbReference type="SMART" id="SM00212">
    <property type="entry name" value="UBCc"/>
    <property type="match status" value="1"/>
</dbReference>
<dbReference type="CDD" id="cd23804">
    <property type="entry name" value="UBCc_UBE2S"/>
    <property type="match status" value="1"/>
</dbReference>
<dbReference type="Gene3D" id="3.10.110.10">
    <property type="entry name" value="Ubiquitin Conjugating Enzyme"/>
    <property type="match status" value="1"/>
</dbReference>
<dbReference type="PANTHER" id="PTHR24067">
    <property type="entry name" value="UBIQUITIN-CONJUGATING ENZYME E2"/>
    <property type="match status" value="1"/>
</dbReference>
<dbReference type="InterPro" id="IPR023313">
    <property type="entry name" value="UBQ-conjugating_AS"/>
</dbReference>
<name>A0ABP0IC28_9DINO</name>